<sequence length="853" mass="91804">MHGEQRYAELSLWISERKQSPEEHSNGRRRSVTRSRSPGKPSRRDSRQGQIKPEIQADVEDVKLLTCLVCGEQMARSGTKEGEVTIVKGSQESPESTHPSKLLDLQLPSRAALSTFGAPSRCSTPPLPTSYLPSLPDPFFLPPPFTPDHPYFDKLAREASTRVMDLRSHAEAEIREVIVQKRSQAEKEESEIRGEVEFFWKAFETGQKSIGVDPSRADLDAGPLKAVGGARAGGRASISATDPSRTFSSSQSRGGSSFGVGTVPDPGTGISPPGISFGGAGSLLSASLSTHGFYPQTRSVEKEAVETPAAALSSALRSPPSHHAKVMFEQNSITMPYQQRKSGIDLDVAASMRVSHMGDLYPSHDNSGSVSAQHNRPDTRDRRYYDPGADVEDIISSIRDERSPSIGRREKEEREGGKGDIELHPFAESSQVSAASSYQGSNHGDRPNAPNSSKVDIGEEQLRTPRGRAIKPIGESISPAQIGPSTTKASISPAATLTSADQEGKNDKPSKPARMSSDGHGPLRKKVTFEEPELQRTDTLKAVPQIGEEAEEIIPSEADDAVFDFEEHDTPSSIPEPELADQAPVPLEGSTPDAERVEAMRRNTELVESKLIDLVAADAPSHRAAWRNNKDQLWQALGRYQSRPFGTVSKRIRSNENLDGVAGVDQRDPSEISQLATSVPIQIQMPRRQNSANYTLQPKTSLVERPGILVPAFRAPIHTSTSSGSVGAHRASSGSRPPPGADLRADIVSEDAHNRAGSNSSSDIRRHASAGLSAGDGEPVVVSNATYSFGDKRMSFTVDPGPALEAFGSPDDGGAELDEDDVPGGANFVPPHRQISQERDPDGMGEAGWRSLA</sequence>
<dbReference type="Proteomes" id="UP001241377">
    <property type="component" value="Unassembled WGS sequence"/>
</dbReference>
<name>A0ACC2WME9_9TREE</name>
<comment type="caution">
    <text evidence="1">The sequence shown here is derived from an EMBL/GenBank/DDBJ whole genome shotgun (WGS) entry which is preliminary data.</text>
</comment>
<evidence type="ECO:0000313" key="2">
    <source>
        <dbReference type="Proteomes" id="UP001241377"/>
    </source>
</evidence>
<reference evidence="1" key="1">
    <citation type="submission" date="2023-04" db="EMBL/GenBank/DDBJ databases">
        <title>Draft Genome sequencing of Naganishia species isolated from polar environments using Oxford Nanopore Technology.</title>
        <authorList>
            <person name="Leo P."/>
            <person name="Venkateswaran K."/>
        </authorList>
    </citation>
    <scope>NUCLEOTIDE SEQUENCE</scope>
    <source>
        <strain evidence="1">MNA-CCFEE 5261</strain>
    </source>
</reference>
<accession>A0ACC2WME9</accession>
<gene>
    <name evidence="1" type="ORF">QFC19_000646</name>
</gene>
<evidence type="ECO:0000313" key="1">
    <source>
        <dbReference type="EMBL" id="KAJ9112626.1"/>
    </source>
</evidence>
<keyword evidence="2" id="KW-1185">Reference proteome</keyword>
<protein>
    <submittedName>
        <fullName evidence="1">Uncharacterized protein</fullName>
    </submittedName>
</protein>
<organism evidence="1 2">
    <name type="scientific">Naganishia cerealis</name>
    <dbReference type="NCBI Taxonomy" id="610337"/>
    <lineage>
        <taxon>Eukaryota</taxon>
        <taxon>Fungi</taxon>
        <taxon>Dikarya</taxon>
        <taxon>Basidiomycota</taxon>
        <taxon>Agaricomycotina</taxon>
        <taxon>Tremellomycetes</taxon>
        <taxon>Filobasidiales</taxon>
        <taxon>Filobasidiaceae</taxon>
        <taxon>Naganishia</taxon>
    </lineage>
</organism>
<proteinExistence type="predicted"/>
<dbReference type="EMBL" id="JASBWR010000004">
    <property type="protein sequence ID" value="KAJ9112626.1"/>
    <property type="molecule type" value="Genomic_DNA"/>
</dbReference>